<dbReference type="GO" id="GO:0006402">
    <property type="term" value="P:mRNA catabolic process"/>
    <property type="evidence" value="ECO:0007669"/>
    <property type="project" value="TreeGrafter"/>
</dbReference>
<dbReference type="AlphaFoldDB" id="A0A6G3Y1M1"/>
<protein>
    <submittedName>
        <fullName evidence="3">RNB domain-containing ribonuclease</fullName>
    </submittedName>
</protein>
<sequence length="103" mass="11150">LAEAAEAARAPDLSAHEDATDLPFLTIDPPGSTDLDQAMHLERRRDGRGYRVHYAIADVAAFLRPGGALDAEAHRRVTTLYFPDDRIPLHPPVLSEGAASLLP</sequence>
<dbReference type="InterPro" id="IPR012340">
    <property type="entry name" value="NA-bd_OB-fold"/>
</dbReference>
<dbReference type="Pfam" id="PF00773">
    <property type="entry name" value="RNB"/>
    <property type="match status" value="1"/>
</dbReference>
<dbReference type="GO" id="GO:0004540">
    <property type="term" value="F:RNA nuclease activity"/>
    <property type="evidence" value="ECO:0007669"/>
    <property type="project" value="InterPro"/>
</dbReference>
<evidence type="ECO:0000313" key="3">
    <source>
        <dbReference type="EMBL" id="NEE23774.1"/>
    </source>
</evidence>
<evidence type="ECO:0000259" key="2">
    <source>
        <dbReference type="Pfam" id="PF00773"/>
    </source>
</evidence>
<proteinExistence type="predicted"/>
<organism evidence="3">
    <name type="scientific">Streptomyces sp. SID7499</name>
    <dbReference type="NCBI Taxonomy" id="2706086"/>
    <lineage>
        <taxon>Bacteria</taxon>
        <taxon>Bacillati</taxon>
        <taxon>Actinomycetota</taxon>
        <taxon>Actinomycetes</taxon>
        <taxon>Kitasatosporales</taxon>
        <taxon>Streptomycetaceae</taxon>
        <taxon>Streptomyces</taxon>
    </lineage>
</organism>
<dbReference type="InterPro" id="IPR001900">
    <property type="entry name" value="RNase_II/R"/>
</dbReference>
<dbReference type="GO" id="GO:0003723">
    <property type="term" value="F:RNA binding"/>
    <property type="evidence" value="ECO:0007669"/>
    <property type="project" value="InterPro"/>
</dbReference>
<gene>
    <name evidence="3" type="ORF">G3M58_97135</name>
</gene>
<reference evidence="3" key="1">
    <citation type="submission" date="2020-01" db="EMBL/GenBank/DDBJ databases">
        <title>Insect and environment-associated Actinomycetes.</title>
        <authorList>
            <person name="Currrie C."/>
            <person name="Chevrette M."/>
            <person name="Carlson C."/>
            <person name="Stubbendieck R."/>
            <person name="Wendt-Pienkowski E."/>
        </authorList>
    </citation>
    <scope>NUCLEOTIDE SEQUENCE</scope>
    <source>
        <strain evidence="3">SID7499</strain>
    </source>
</reference>
<comment type="caution">
    <text evidence="3">The sequence shown here is derived from an EMBL/GenBank/DDBJ whole genome shotgun (WGS) entry which is preliminary data.</text>
</comment>
<feature type="compositionally biased region" description="Low complexity" evidence="1">
    <location>
        <begin position="1"/>
        <end position="10"/>
    </location>
</feature>
<dbReference type="InterPro" id="IPR050180">
    <property type="entry name" value="RNR_Ribonuclease"/>
</dbReference>
<evidence type="ECO:0000256" key="1">
    <source>
        <dbReference type="SAM" id="MobiDB-lite"/>
    </source>
</evidence>
<name>A0A6G3Y1M1_9ACTN</name>
<accession>A0A6G3Y1M1</accession>
<dbReference type="PANTHER" id="PTHR23355">
    <property type="entry name" value="RIBONUCLEASE"/>
    <property type="match status" value="1"/>
</dbReference>
<dbReference type="PANTHER" id="PTHR23355:SF9">
    <property type="entry name" value="DIS3-LIKE EXONUCLEASE 2"/>
    <property type="match status" value="1"/>
</dbReference>
<feature type="region of interest" description="Disordered" evidence="1">
    <location>
        <begin position="1"/>
        <end position="35"/>
    </location>
</feature>
<dbReference type="EMBL" id="JAAGMN010010554">
    <property type="protein sequence ID" value="NEE23774.1"/>
    <property type="molecule type" value="Genomic_DNA"/>
</dbReference>
<feature type="non-terminal residue" evidence="3">
    <location>
        <position position="103"/>
    </location>
</feature>
<feature type="domain" description="RNB" evidence="2">
    <location>
        <begin position="17"/>
        <end position="103"/>
    </location>
</feature>
<dbReference type="SUPFAM" id="SSF50249">
    <property type="entry name" value="Nucleic acid-binding proteins"/>
    <property type="match status" value="1"/>
</dbReference>
<feature type="non-terminal residue" evidence="3">
    <location>
        <position position="1"/>
    </location>
</feature>